<evidence type="ECO:0000313" key="3">
    <source>
        <dbReference type="EMBL" id="GEL11815.1"/>
    </source>
</evidence>
<keyword evidence="2" id="KW-1133">Transmembrane helix</keyword>
<reference evidence="6" key="1">
    <citation type="submission" date="2016-03" db="EMBL/GenBank/DDBJ databases">
        <title>Draft genome sequence of Paenibacillus glacialis DSM 22343.</title>
        <authorList>
            <person name="Shin S.-K."/>
            <person name="Yi H."/>
        </authorList>
    </citation>
    <scope>NUCLEOTIDE SEQUENCE [LARGE SCALE GENOMIC DNA]</scope>
    <source>
        <strain evidence="6">NBRC 105008</strain>
    </source>
</reference>
<dbReference type="Proteomes" id="UP000321579">
    <property type="component" value="Unassembled WGS sequence"/>
</dbReference>
<name>A0A1B9DSN5_9FLAO</name>
<proteinExistence type="predicted"/>
<accession>A0A1B9DSN5</accession>
<reference evidence="3 8" key="4">
    <citation type="submission" date="2019-07" db="EMBL/GenBank/DDBJ databases">
        <title>Whole genome shotgun sequence of Flavobacterium glycines NBRC 105008.</title>
        <authorList>
            <person name="Hosoyama A."/>
            <person name="Uohara A."/>
            <person name="Ohji S."/>
            <person name="Ichikawa N."/>
        </authorList>
    </citation>
    <scope>NUCLEOTIDE SEQUENCE [LARGE SCALE GENOMIC DNA]</scope>
    <source>
        <strain evidence="3 8">NBRC 105008</strain>
    </source>
</reference>
<evidence type="ECO:0000313" key="8">
    <source>
        <dbReference type="Proteomes" id="UP000321579"/>
    </source>
</evidence>
<dbReference type="Proteomes" id="UP000093226">
    <property type="component" value="Unassembled WGS sequence"/>
</dbReference>
<organism evidence="4 6">
    <name type="scientific">Flavobacterium glycines</name>
    <dbReference type="NCBI Taxonomy" id="551990"/>
    <lineage>
        <taxon>Bacteria</taxon>
        <taxon>Pseudomonadati</taxon>
        <taxon>Bacteroidota</taxon>
        <taxon>Flavobacteriia</taxon>
        <taxon>Flavobacteriales</taxon>
        <taxon>Flavobacteriaceae</taxon>
        <taxon>Flavobacterium</taxon>
    </lineage>
</organism>
<dbReference type="STRING" id="551990.SAMN05192550_2809"/>
<dbReference type="OrthoDB" id="1377126at2"/>
<dbReference type="Proteomes" id="UP000182367">
    <property type="component" value="Unassembled WGS sequence"/>
</dbReference>
<gene>
    <name evidence="4" type="ORF">FBGL_05130</name>
    <name evidence="3" type="ORF">FGL01_25540</name>
    <name evidence="5" type="ORF">SAMN05192550_2809</name>
</gene>
<dbReference type="RefSeq" id="WP_066326016.1">
    <property type="nucleotide sequence ID" value="NZ_BJVF01000006.1"/>
</dbReference>
<keyword evidence="2" id="KW-0472">Membrane</keyword>
<keyword evidence="1" id="KW-0175">Coiled coil</keyword>
<keyword evidence="2" id="KW-0812">Transmembrane</keyword>
<dbReference type="EMBL" id="FNEO01000007">
    <property type="protein sequence ID" value="SDJ80643.1"/>
    <property type="molecule type" value="Genomic_DNA"/>
</dbReference>
<evidence type="ECO:0000256" key="2">
    <source>
        <dbReference type="SAM" id="Phobius"/>
    </source>
</evidence>
<feature type="coiled-coil region" evidence="1">
    <location>
        <begin position="40"/>
        <end position="92"/>
    </location>
</feature>
<evidence type="ECO:0000313" key="4">
    <source>
        <dbReference type="EMBL" id="OCB72708.1"/>
    </source>
</evidence>
<reference evidence="4" key="2">
    <citation type="submission" date="2016-03" db="EMBL/GenBank/DDBJ databases">
        <authorList>
            <person name="Ploux O."/>
        </authorList>
    </citation>
    <scope>NUCLEOTIDE SEQUENCE</scope>
    <source>
        <strain evidence="4">NBRC 105008</strain>
    </source>
</reference>
<dbReference type="AlphaFoldDB" id="A0A1B9DSN5"/>
<sequence length="181" mass="19483">MGFFKNIGNTIKKATKQISFKNIVKLGASLDPTGIAGGVVASIQAKKEEKKALAEQKKAEAEYQKQLELQNQAEAKKQLELMEQAKQNAEYQRMVIASNTQAVGGKIGIVAGSIGGQITKEALAQAGQQVNADLQTGLAKAGATMANQTMNEWLKMHWWKVLLAVVGIGFGLRMLLGGSRR</sequence>
<comment type="caution">
    <text evidence="4">The sequence shown here is derived from an EMBL/GenBank/DDBJ whole genome shotgun (WGS) entry which is preliminary data.</text>
</comment>
<dbReference type="EMBL" id="LVEO01000012">
    <property type="protein sequence ID" value="OCB72708.1"/>
    <property type="molecule type" value="Genomic_DNA"/>
</dbReference>
<feature type="transmembrane region" description="Helical" evidence="2">
    <location>
        <begin position="157"/>
        <end position="176"/>
    </location>
</feature>
<evidence type="ECO:0000313" key="7">
    <source>
        <dbReference type="Proteomes" id="UP000182367"/>
    </source>
</evidence>
<evidence type="ECO:0000313" key="5">
    <source>
        <dbReference type="EMBL" id="SDJ80643.1"/>
    </source>
</evidence>
<protein>
    <submittedName>
        <fullName evidence="4">Uncharacterized protein</fullName>
    </submittedName>
</protein>
<evidence type="ECO:0000313" key="6">
    <source>
        <dbReference type="Proteomes" id="UP000093226"/>
    </source>
</evidence>
<keyword evidence="7" id="KW-1185">Reference proteome</keyword>
<evidence type="ECO:0000256" key="1">
    <source>
        <dbReference type="SAM" id="Coils"/>
    </source>
</evidence>
<reference evidence="5 7" key="3">
    <citation type="submission" date="2016-10" db="EMBL/GenBank/DDBJ databases">
        <authorList>
            <person name="Varghese N."/>
            <person name="Submissions S."/>
        </authorList>
    </citation>
    <scope>NUCLEOTIDE SEQUENCE [LARGE SCALE GENOMIC DNA]</scope>
    <source>
        <strain evidence="5 7">Gm-149</strain>
    </source>
</reference>
<dbReference type="EMBL" id="BJVF01000006">
    <property type="protein sequence ID" value="GEL11815.1"/>
    <property type="molecule type" value="Genomic_DNA"/>
</dbReference>